<evidence type="ECO:0000256" key="1">
    <source>
        <dbReference type="ARBA" id="ARBA00001947"/>
    </source>
</evidence>
<dbReference type="Pfam" id="PF05649">
    <property type="entry name" value="Peptidase_M13_N"/>
    <property type="match status" value="1"/>
</dbReference>
<dbReference type="InterPro" id="IPR000718">
    <property type="entry name" value="Peptidase_M13"/>
</dbReference>
<proteinExistence type="inferred from homology"/>
<dbReference type="OrthoDB" id="9775677at2"/>
<dbReference type="EMBL" id="AP018042">
    <property type="protein sequence ID" value="BAX81970.1"/>
    <property type="molecule type" value="Genomic_DNA"/>
</dbReference>
<dbReference type="InterPro" id="IPR008753">
    <property type="entry name" value="Peptidase_M13_N"/>
</dbReference>
<dbReference type="GO" id="GO:0004222">
    <property type="term" value="F:metalloendopeptidase activity"/>
    <property type="evidence" value="ECO:0007669"/>
    <property type="project" value="InterPro"/>
</dbReference>
<comment type="cofactor">
    <cofactor evidence="1">
        <name>Zn(2+)</name>
        <dbReference type="ChEBI" id="CHEBI:29105"/>
    </cofactor>
</comment>
<keyword evidence="6" id="KW-0862">Zinc</keyword>
<dbReference type="GO" id="GO:0005886">
    <property type="term" value="C:plasma membrane"/>
    <property type="evidence" value="ECO:0007669"/>
    <property type="project" value="TreeGrafter"/>
</dbReference>
<evidence type="ECO:0000256" key="7">
    <source>
        <dbReference type="ARBA" id="ARBA00023049"/>
    </source>
</evidence>
<dbReference type="PANTHER" id="PTHR11733:SF167">
    <property type="entry name" value="FI17812P1-RELATED"/>
    <property type="match status" value="1"/>
</dbReference>
<gene>
    <name evidence="10" type="ORF">ALGA_3678</name>
</gene>
<keyword evidence="4" id="KW-0479">Metal-binding</keyword>
<dbReference type="InterPro" id="IPR024079">
    <property type="entry name" value="MetalloPept_cat_dom_sf"/>
</dbReference>
<dbReference type="PANTHER" id="PTHR11733">
    <property type="entry name" value="ZINC METALLOPROTEASE FAMILY M13 NEPRILYSIN-RELATED"/>
    <property type="match status" value="1"/>
</dbReference>
<dbReference type="Proteomes" id="UP000218267">
    <property type="component" value="Chromosome"/>
</dbReference>
<dbReference type="CDD" id="cd08662">
    <property type="entry name" value="M13"/>
    <property type="match status" value="1"/>
</dbReference>
<keyword evidence="11" id="KW-1185">Reference proteome</keyword>
<evidence type="ECO:0008006" key="12">
    <source>
        <dbReference type="Google" id="ProtNLM"/>
    </source>
</evidence>
<dbReference type="RefSeq" id="WP_096431869.1">
    <property type="nucleotide sequence ID" value="NZ_AP018042.1"/>
</dbReference>
<evidence type="ECO:0000259" key="8">
    <source>
        <dbReference type="Pfam" id="PF01431"/>
    </source>
</evidence>
<reference evidence="11" key="2">
    <citation type="journal article" date="2020" name="Antonie Van Leeuwenhoek">
        <title>Labilibaculum antarcticum sp. nov., a novel facultative anaerobic, psychrotorelant bacterium isolated from marine sediment of Antarctica.</title>
        <authorList>
            <person name="Watanabe M."/>
            <person name="Kojima H."/>
            <person name="Fukui M."/>
        </authorList>
    </citation>
    <scope>NUCLEOTIDE SEQUENCE [LARGE SCALE GENOMIC DNA]</scope>
    <source>
        <strain evidence="11">SPP2</strain>
    </source>
</reference>
<dbReference type="Gene3D" id="3.40.390.10">
    <property type="entry name" value="Collagenase (Catalytic Domain)"/>
    <property type="match status" value="1"/>
</dbReference>
<dbReference type="Gene3D" id="1.10.1380.10">
    <property type="entry name" value="Neutral endopeptidase , domain2"/>
    <property type="match status" value="1"/>
</dbReference>
<dbReference type="InterPro" id="IPR042089">
    <property type="entry name" value="Peptidase_M13_dom_2"/>
</dbReference>
<dbReference type="GO" id="GO:0046872">
    <property type="term" value="F:metal ion binding"/>
    <property type="evidence" value="ECO:0007669"/>
    <property type="project" value="UniProtKB-KW"/>
</dbReference>
<keyword evidence="3" id="KW-0645">Protease</keyword>
<evidence type="ECO:0000313" key="10">
    <source>
        <dbReference type="EMBL" id="BAX81970.1"/>
    </source>
</evidence>
<dbReference type="AlphaFoldDB" id="A0A1Y1CNV4"/>
<dbReference type="SUPFAM" id="SSF55486">
    <property type="entry name" value="Metalloproteases ('zincins'), catalytic domain"/>
    <property type="match status" value="1"/>
</dbReference>
<evidence type="ECO:0000313" key="11">
    <source>
        <dbReference type="Proteomes" id="UP000218267"/>
    </source>
</evidence>
<feature type="domain" description="Peptidase M13 C-terminal" evidence="8">
    <location>
        <begin position="477"/>
        <end position="677"/>
    </location>
</feature>
<keyword evidence="5" id="KW-0378">Hydrolase</keyword>
<organism evidence="10 11">
    <name type="scientific">Labilibaculum antarcticum</name>
    <dbReference type="NCBI Taxonomy" id="1717717"/>
    <lineage>
        <taxon>Bacteria</taxon>
        <taxon>Pseudomonadati</taxon>
        <taxon>Bacteroidota</taxon>
        <taxon>Bacteroidia</taxon>
        <taxon>Marinilabiliales</taxon>
        <taxon>Marinifilaceae</taxon>
        <taxon>Labilibaculum</taxon>
    </lineage>
</organism>
<accession>A0A1Y1CNV4</accession>
<protein>
    <recommendedName>
        <fullName evidence="12">Peptidase M13</fullName>
    </recommendedName>
</protein>
<evidence type="ECO:0000259" key="9">
    <source>
        <dbReference type="Pfam" id="PF05649"/>
    </source>
</evidence>
<dbReference type="PRINTS" id="PR00786">
    <property type="entry name" value="NEPRILYSIN"/>
</dbReference>
<evidence type="ECO:0000256" key="3">
    <source>
        <dbReference type="ARBA" id="ARBA00022670"/>
    </source>
</evidence>
<evidence type="ECO:0000256" key="4">
    <source>
        <dbReference type="ARBA" id="ARBA00022723"/>
    </source>
</evidence>
<sequence length="681" mass="76972">MNIKKLSGGILSAGLALSIMVSCAEKAPKGTGVLNKEDMNLAVNPGDNFFEYANGTWMKNTPIPADKSRYGAFDILGESANEAVHNIMEEAAKAENAEPGSNLKKIQDFYATAMDVEKIDKVGIQPLLPEFAQIASVQNATDLRNELLHLHKMGVSALFGAGVDQDMKNTTVNRMYVSEDGLSLSDRDYYVADNETSENIRKEFVKHVAKMFELIGDDAEVAQSNAGRIMKFETRMAEKFNTRLENKDYPAMYNPKTLEELEKEYPNFAWATYFKELGADIKEYVIITHPRFMAELNNMLVDEKMDDIKLYLKWKVLNDAAGAVGSELEKQNFAFFGTTLTGATEQQPRWRRMSNSTGSVLGEAVGQLYVEKYFPPQAKVRMDELVNNLKIALRGRIEKLEWMSEDTRIQALAKLDAFGVKIGYPDKWEDYSKLEVGTNSYIENLWNAARFSSEKDIAKLGEPVDTEKWGMTPQTVNAYYHPLLNEVVFPAAILQPPFFYMNGDDAVNYGAIGVVIGHEMTHGFDDSGRQFDKDGNMRDWWTAEDTDKFNAKAEKLVEQFNGFQAFDDLHVDGKLTLGENIADYGGLTISMEAYKMALNGKKPADIDGFNNMQRFFLAYSKVWRGNVRDTYLRKLIKEDEHSPGEYRVNGGLFNIPEFYAAFEISPEAPLYRTEEQRADIW</sequence>
<dbReference type="KEGG" id="mbas:ALGA_3678"/>
<dbReference type="InterPro" id="IPR018497">
    <property type="entry name" value="Peptidase_M13_C"/>
</dbReference>
<dbReference type="PROSITE" id="PS51885">
    <property type="entry name" value="NEPRILYSIN"/>
    <property type="match status" value="1"/>
</dbReference>
<comment type="similarity">
    <text evidence="2">Belongs to the peptidase M13 family.</text>
</comment>
<evidence type="ECO:0000256" key="6">
    <source>
        <dbReference type="ARBA" id="ARBA00022833"/>
    </source>
</evidence>
<evidence type="ECO:0000256" key="5">
    <source>
        <dbReference type="ARBA" id="ARBA00022801"/>
    </source>
</evidence>
<name>A0A1Y1CNV4_9BACT</name>
<feature type="domain" description="Peptidase M13 N-terminal" evidence="9">
    <location>
        <begin position="45"/>
        <end position="425"/>
    </location>
</feature>
<evidence type="ECO:0000256" key="2">
    <source>
        <dbReference type="ARBA" id="ARBA00007357"/>
    </source>
</evidence>
<dbReference type="GO" id="GO:0016485">
    <property type="term" value="P:protein processing"/>
    <property type="evidence" value="ECO:0007669"/>
    <property type="project" value="TreeGrafter"/>
</dbReference>
<dbReference type="Pfam" id="PF01431">
    <property type="entry name" value="Peptidase_M13"/>
    <property type="match status" value="1"/>
</dbReference>
<reference evidence="10 11" key="1">
    <citation type="journal article" date="2018" name="Mar. Genomics">
        <title>Complete genome sequence of Marinifilaceae bacterium strain SPP2, isolated from the Antarctic marine sediment.</title>
        <authorList>
            <person name="Watanabe M."/>
            <person name="Kojima H."/>
            <person name="Fukui M."/>
        </authorList>
    </citation>
    <scope>NUCLEOTIDE SEQUENCE [LARGE SCALE GENOMIC DNA]</scope>
    <source>
        <strain evidence="10 11">SPP2</strain>
    </source>
</reference>
<keyword evidence="7" id="KW-0482">Metalloprotease</keyword>
<dbReference type="PROSITE" id="PS51257">
    <property type="entry name" value="PROKAR_LIPOPROTEIN"/>
    <property type="match status" value="1"/>
</dbReference>